<protein>
    <submittedName>
        <fullName evidence="2">Uncharacterized protein</fullName>
    </submittedName>
</protein>
<name>A0AAD4FJU2_9PLEO</name>
<evidence type="ECO:0000313" key="2">
    <source>
        <dbReference type="EMBL" id="KAG9190263.1"/>
    </source>
</evidence>
<keyword evidence="1" id="KW-1133">Transmembrane helix</keyword>
<keyword evidence="3" id="KW-1185">Reference proteome</keyword>
<dbReference type="EMBL" id="JAANER010000004">
    <property type="protein sequence ID" value="KAG9190263.1"/>
    <property type="molecule type" value="Genomic_DNA"/>
</dbReference>
<dbReference type="Proteomes" id="UP001199106">
    <property type="component" value="Unassembled WGS sequence"/>
</dbReference>
<sequence>MATAAAAILLMASKHKHKTKIETSSTPVGPDTHIDRNSAIALSIILFLVLVAIAWYLRLHFAHKRQADLERQLQAGAGQFDSTMGRPTLVGNLIGPSSILFPCTILFIKHQPDDAAPRSRETYTISGGGTRSLDGAPRQVLHDDHLSWTLCQNLNSGVTEAIVDLLVHLVP</sequence>
<feature type="transmembrane region" description="Helical" evidence="1">
    <location>
        <begin position="38"/>
        <end position="57"/>
    </location>
</feature>
<comment type="caution">
    <text evidence="2">The sequence shown here is derived from an EMBL/GenBank/DDBJ whole genome shotgun (WGS) entry which is preliminary data.</text>
</comment>
<reference evidence="2" key="1">
    <citation type="submission" date="2021-07" db="EMBL/GenBank/DDBJ databases">
        <title>Genome Resource of American Ginseng Black Spot Pathogen Alternaria panax.</title>
        <authorList>
            <person name="Qiu C."/>
            <person name="Wang W."/>
            <person name="Liu Z."/>
        </authorList>
    </citation>
    <scope>NUCLEOTIDE SEQUENCE</scope>
    <source>
        <strain evidence="2">BNCC115425</strain>
    </source>
</reference>
<keyword evidence="1" id="KW-0472">Membrane</keyword>
<evidence type="ECO:0000256" key="1">
    <source>
        <dbReference type="SAM" id="Phobius"/>
    </source>
</evidence>
<proteinExistence type="predicted"/>
<organism evidence="2 3">
    <name type="scientific">Alternaria panax</name>
    <dbReference type="NCBI Taxonomy" id="48097"/>
    <lineage>
        <taxon>Eukaryota</taxon>
        <taxon>Fungi</taxon>
        <taxon>Dikarya</taxon>
        <taxon>Ascomycota</taxon>
        <taxon>Pezizomycotina</taxon>
        <taxon>Dothideomycetes</taxon>
        <taxon>Pleosporomycetidae</taxon>
        <taxon>Pleosporales</taxon>
        <taxon>Pleosporineae</taxon>
        <taxon>Pleosporaceae</taxon>
        <taxon>Alternaria</taxon>
        <taxon>Alternaria sect. Panax</taxon>
    </lineage>
</organism>
<gene>
    <name evidence="2" type="ORF">G6011_08351</name>
</gene>
<keyword evidence="1" id="KW-0812">Transmembrane</keyword>
<evidence type="ECO:0000313" key="3">
    <source>
        <dbReference type="Proteomes" id="UP001199106"/>
    </source>
</evidence>
<dbReference type="AlphaFoldDB" id="A0AAD4FJU2"/>
<accession>A0AAD4FJU2</accession>